<dbReference type="GO" id="GO:0006302">
    <property type="term" value="P:double-strand break repair"/>
    <property type="evidence" value="ECO:0000315"/>
    <property type="project" value="WormBase"/>
</dbReference>
<proteinExistence type="predicted"/>
<evidence type="ECO:0000313" key="5">
    <source>
        <dbReference type="Proteomes" id="UP000001940"/>
    </source>
</evidence>
<dbReference type="KEGG" id="cel:CELE_ZC395.8"/>
<feature type="compositionally biased region" description="Polar residues" evidence="2">
    <location>
        <begin position="630"/>
        <end position="650"/>
    </location>
</feature>
<dbReference type="HOGENOM" id="CLU_026666_0_0_1"/>
<feature type="region of interest" description="Disordered" evidence="2">
    <location>
        <begin position="418"/>
        <end position="465"/>
    </location>
</feature>
<dbReference type="WormBase" id="ZC395.8">
    <property type="protein sequence ID" value="CE33011"/>
    <property type="gene ID" value="WBGene00022598"/>
    <property type="gene designation" value="ztf-8"/>
</dbReference>
<feature type="compositionally biased region" description="Basic and acidic residues" evidence="2">
    <location>
        <begin position="678"/>
        <end position="687"/>
    </location>
</feature>
<sequence length="687" mass="77654">MNQLVCPLCCETLKEEGAHFYKHFKYKRYACGESTCDMGFYTQQELNAHCSKHGHKRSFQKTVNPYIDKMISVVVEDAYALATDDMETVLEKRWGRDPRSVSPTSPVKKTPTDSAKNKRSSVVTPTSPPVPKKAKSGTSTTSPFAFLNRRTNNSESSLCPNASSTSAQPASSSSAQAIVDSTTSEHNISIDKTKKPRKKRNESMTAAQNQEKAGKNANYDEMSAIDKLIGWFDPNVPERRDAAKVKCAVCNEEIVYDFILRKGHVTRSHMAADVAPEDYDDLLKTAMDRSYPDLPNSDLACQLCMTGAEVRKNMRREHIEKLHTTSLPPLTCPVGECEKGFRRQCDLSSHMKDTHKASMAVYKNATFQQVRRRRNAMINEMINKCFPWSRLEAIENKTVVGEKSDSVNRAPVDRSFDTDVRVRDVNKTRRAPQYNANRSSSSDSDSEHEEAASVATGEVSETGGTDDFPQDVIYICHQFNTEVAQKLSQIVRIKPEIIDVEDVLMNDVTMEINEIPVKEETEEEQPKEENNSTLPSIPIPSIFSPYEPIVPPPATSPDPMNPPIASLLPTRILSATNVLENKYNENVSSRRSTSRERSSNRNYDERWSRNDYSNPRNYSNRSFHQRNQRGHSSSNRFNSPFVSRNNYNNNSETTEGSSRRSEYNSSSSNHHSRSSYRGNRDDRGSRW</sequence>
<dbReference type="RefSeq" id="NP_498124.2">
    <property type="nucleotide sequence ID" value="NM_065723.5"/>
</dbReference>
<feature type="compositionally biased region" description="Polar residues" evidence="2">
    <location>
        <begin position="610"/>
        <end position="622"/>
    </location>
</feature>
<feature type="compositionally biased region" description="Basic and acidic residues" evidence="2">
    <location>
        <begin position="418"/>
        <end position="427"/>
    </location>
</feature>
<feature type="compositionally biased region" description="Low complexity" evidence="2">
    <location>
        <begin position="162"/>
        <end position="177"/>
    </location>
</feature>
<feature type="domain" description="C2H2-type" evidence="3">
    <location>
        <begin position="330"/>
        <end position="360"/>
    </location>
</feature>
<dbReference type="GO" id="GO:0006357">
    <property type="term" value="P:regulation of transcription by RNA polymerase II"/>
    <property type="evidence" value="ECO:0000318"/>
    <property type="project" value="GO_Central"/>
</dbReference>
<dbReference type="FunCoup" id="Q9GYG1">
    <property type="interactions" value="1456"/>
</dbReference>
<feature type="region of interest" description="Disordered" evidence="2">
    <location>
        <begin position="93"/>
        <end position="217"/>
    </location>
</feature>
<protein>
    <submittedName>
        <fullName evidence="4">C2H2-type domain-containing protein</fullName>
    </submittedName>
</protein>
<feature type="compositionally biased region" description="Polar residues" evidence="2">
    <location>
        <begin position="136"/>
        <end position="161"/>
    </location>
</feature>
<dbReference type="GO" id="GO:0008270">
    <property type="term" value="F:zinc ion binding"/>
    <property type="evidence" value="ECO:0007669"/>
    <property type="project" value="UniProtKB-KW"/>
</dbReference>
<evidence type="ECO:0000256" key="2">
    <source>
        <dbReference type="SAM" id="MobiDB-lite"/>
    </source>
</evidence>
<dbReference type="InterPro" id="IPR013087">
    <property type="entry name" value="Znf_C2H2_type"/>
</dbReference>
<name>Q9GYG1_CAEEL</name>
<evidence type="ECO:0000313" key="4">
    <source>
        <dbReference type="EMBL" id="CCD66666.1"/>
    </source>
</evidence>
<dbReference type="GO" id="GO:0005634">
    <property type="term" value="C:nucleus"/>
    <property type="evidence" value="ECO:0000314"/>
    <property type="project" value="WormBase"/>
</dbReference>
<gene>
    <name evidence="4 6" type="primary">ztf-8</name>
    <name evidence="4" type="ORF">CELE_ZC395.8</name>
    <name evidence="6" type="ORF">ZC395.8</name>
</gene>
<dbReference type="InParanoid" id="Q9GYG1"/>
<accession>Q9GYG1</accession>
<feature type="region of interest" description="Disordered" evidence="2">
    <location>
        <begin position="517"/>
        <end position="539"/>
    </location>
</feature>
<dbReference type="AlphaFoldDB" id="Q9GYG1"/>
<dbReference type="SMART" id="SM00355">
    <property type="entry name" value="ZnF_C2H2"/>
    <property type="match status" value="3"/>
</dbReference>
<dbReference type="DIP" id="DIP-24679N"/>
<dbReference type="PaxDb" id="6239-ZC395.8"/>
<reference evidence="4 5" key="1">
    <citation type="journal article" date="1998" name="Science">
        <title>Genome sequence of the nematode C. elegans: a platform for investigating biology.</title>
        <authorList>
            <consortium name="The C. elegans sequencing consortium"/>
            <person name="Sulson J.E."/>
            <person name="Waterston R."/>
        </authorList>
    </citation>
    <scope>NUCLEOTIDE SEQUENCE [LARGE SCALE GENOMIC DNA]</scope>
    <source>
        <strain evidence="4 5">Bristol N2</strain>
    </source>
</reference>
<feature type="domain" description="C2H2-type" evidence="3">
    <location>
        <begin position="29"/>
        <end position="58"/>
    </location>
</feature>
<dbReference type="GO" id="GO:0005730">
    <property type="term" value="C:nucleolus"/>
    <property type="evidence" value="ECO:0000314"/>
    <property type="project" value="WormBase"/>
</dbReference>
<dbReference type="IntAct" id="Q9GYG1">
    <property type="interactions" value="31"/>
</dbReference>
<feature type="compositionally biased region" description="Basic and acidic residues" evidence="2">
    <location>
        <begin position="593"/>
        <end position="609"/>
    </location>
</feature>
<dbReference type="GeneID" id="175726"/>
<dbReference type="PeptideAtlas" id="Q9GYG1"/>
<dbReference type="CTD" id="175726"/>
<dbReference type="Proteomes" id="UP000001940">
    <property type="component" value="Chromosome III"/>
</dbReference>
<dbReference type="UCSC" id="ZC395.8">
    <property type="organism name" value="c. elegans"/>
</dbReference>
<evidence type="ECO:0000313" key="6">
    <source>
        <dbReference type="WormBase" id="ZC395.8"/>
    </source>
</evidence>
<dbReference type="STRING" id="6239.ZC395.8.1"/>
<dbReference type="OMA" id="YKHFKYK"/>
<keyword evidence="1" id="KW-0479">Metal-binding</keyword>
<dbReference type="GO" id="GO:0000793">
    <property type="term" value="C:condensed chromosome"/>
    <property type="evidence" value="ECO:0000314"/>
    <property type="project" value="WormBase"/>
</dbReference>
<keyword evidence="1" id="KW-0863">Zinc-finger</keyword>
<organism evidence="4 5">
    <name type="scientific">Caenorhabditis elegans</name>
    <dbReference type="NCBI Taxonomy" id="6239"/>
    <lineage>
        <taxon>Eukaryota</taxon>
        <taxon>Metazoa</taxon>
        <taxon>Ecdysozoa</taxon>
        <taxon>Nematoda</taxon>
        <taxon>Chromadorea</taxon>
        <taxon>Rhabditida</taxon>
        <taxon>Rhabditina</taxon>
        <taxon>Rhabditomorpha</taxon>
        <taxon>Rhabditoidea</taxon>
        <taxon>Rhabditidae</taxon>
        <taxon>Peloderinae</taxon>
        <taxon>Caenorhabditis</taxon>
    </lineage>
</organism>
<feature type="region of interest" description="Disordered" evidence="2">
    <location>
        <begin position="584"/>
        <end position="687"/>
    </location>
</feature>
<dbReference type="EMBL" id="BX284603">
    <property type="protein sequence ID" value="CCD66666.1"/>
    <property type="molecule type" value="Genomic_DNA"/>
</dbReference>
<dbReference type="PROSITE" id="PS50157">
    <property type="entry name" value="ZINC_FINGER_C2H2_2"/>
    <property type="match status" value="2"/>
</dbReference>
<dbReference type="AGR" id="WB:WBGene00022598"/>
<evidence type="ECO:0000256" key="1">
    <source>
        <dbReference type="PROSITE-ProRule" id="PRU00042"/>
    </source>
</evidence>
<dbReference type="eggNOG" id="ENOG502TG0G">
    <property type="taxonomic scope" value="Eukaryota"/>
</dbReference>
<dbReference type="PROSITE" id="PS00028">
    <property type="entry name" value="ZINC_FINGER_C2H2_1"/>
    <property type="match status" value="2"/>
</dbReference>
<keyword evidence="1" id="KW-0862">Zinc</keyword>
<dbReference type="Bgee" id="WBGene00022598">
    <property type="expression patterns" value="Expressed in germ line (C elegans) and 4 other cell types or tissues"/>
</dbReference>
<keyword evidence="5" id="KW-1185">Reference proteome</keyword>
<evidence type="ECO:0000259" key="3">
    <source>
        <dbReference type="PROSITE" id="PS50157"/>
    </source>
</evidence>
<dbReference type="Gene3D" id="3.30.160.60">
    <property type="entry name" value="Classic Zinc Finger"/>
    <property type="match status" value="1"/>
</dbReference>
<dbReference type="OrthoDB" id="5857918at2759"/>